<dbReference type="GO" id="GO:0005739">
    <property type="term" value="C:mitochondrion"/>
    <property type="evidence" value="ECO:0007669"/>
    <property type="project" value="GOC"/>
</dbReference>
<reference evidence="4" key="1">
    <citation type="submission" date="2025-08" db="UniProtKB">
        <authorList>
            <consortium name="Ensembl"/>
        </authorList>
    </citation>
    <scope>IDENTIFICATION</scope>
</reference>
<proteinExistence type="inferred from homology"/>
<dbReference type="GO" id="GO:0034097">
    <property type="term" value="P:response to cytokine"/>
    <property type="evidence" value="ECO:0007669"/>
    <property type="project" value="Ensembl"/>
</dbReference>
<evidence type="ECO:0000256" key="1">
    <source>
        <dbReference type="ARBA" id="ARBA00008307"/>
    </source>
</evidence>
<sequence length="468" mass="50264">WKPSLPSGGTAPRPAQPLTDLDFHSGARIAELNQLVQELSKRMARDPGVRATQELVVLKDFVFSLLGLVQQLDGRLPLANEYLLLSGGACQGTVDVDPGVLGCSAPGADYDADYTLLVPVLQARGCPVTLDLRQCPPGHAWLALAPFGPEACHRWADCCRHHGDEAYLAPGLVSAWFSQALGTVADQARAAPRRGGPAVERVAGQGGLVTLLLSHGEVRALYDVLPVVAFQGWPAAAREWLGRSHFWDGKLREEDVAGGFYLLPDTSGLAWRLSFSRSELHLKKAVPPPLLQAYRAARAALGGAWGGRVGPYHLWTLVLWACERLPARYLGREENTAHCLLGLLDDMAAGLGAGACPHYFLPGCDRLAGGSEPGLARAVATVRGDPAGHLRQAVERVKMATKLGRGPDAGSGGTDPREPQDECIVGGLWIYLIAGETEHFWGDYQTGEGLVPWEDFQMVEPLYFGGGW</sequence>
<accession>A0A674J2Z9</accession>
<dbReference type="InterPro" id="IPR024810">
    <property type="entry name" value="MAB21L/cGLR"/>
</dbReference>
<dbReference type="AlphaFoldDB" id="A0A674J2Z9"/>
<dbReference type="InterPro" id="IPR046906">
    <property type="entry name" value="Mab-21_HhH/H2TH-like"/>
</dbReference>
<dbReference type="Ensembl" id="ENSTMTT00000015467.1">
    <property type="protein sequence ID" value="ENSTMTP00000014938.1"/>
    <property type="gene ID" value="ENSTMTG00000010894.1"/>
</dbReference>
<feature type="domain" description="Mab-21-like HhH/H2TH-like" evidence="3">
    <location>
        <begin position="310"/>
        <end position="372"/>
    </location>
</feature>
<dbReference type="PANTHER" id="PTHR10656">
    <property type="entry name" value="CELL FATE DETERMINING PROTEIN MAB21-RELATED"/>
    <property type="match status" value="1"/>
</dbReference>
<dbReference type="Pfam" id="PF20266">
    <property type="entry name" value="Mab-21_C"/>
    <property type="match status" value="1"/>
</dbReference>
<evidence type="ECO:0000313" key="5">
    <source>
        <dbReference type="Proteomes" id="UP000472274"/>
    </source>
</evidence>
<dbReference type="InterPro" id="IPR046903">
    <property type="entry name" value="Mab-21-like_nuc_Trfase"/>
</dbReference>
<keyword evidence="5" id="KW-1185">Reference proteome</keyword>
<organism evidence="4 5">
    <name type="scientific">Terrapene triunguis</name>
    <name type="common">Three-toed box turtle</name>
    <dbReference type="NCBI Taxonomy" id="2587831"/>
    <lineage>
        <taxon>Eukaryota</taxon>
        <taxon>Metazoa</taxon>
        <taxon>Chordata</taxon>
        <taxon>Craniata</taxon>
        <taxon>Vertebrata</taxon>
        <taxon>Euteleostomi</taxon>
        <taxon>Archelosauria</taxon>
        <taxon>Testudinata</taxon>
        <taxon>Testudines</taxon>
        <taxon>Cryptodira</taxon>
        <taxon>Durocryptodira</taxon>
        <taxon>Testudinoidea</taxon>
        <taxon>Emydidae</taxon>
        <taxon>Terrapene</taxon>
    </lineage>
</organism>
<dbReference type="Proteomes" id="UP000472274">
    <property type="component" value="Unplaced"/>
</dbReference>
<dbReference type="PANTHER" id="PTHR10656:SF48">
    <property type="entry name" value="TRANSMEMBRANE PROTEIN 102"/>
    <property type="match status" value="1"/>
</dbReference>
<reference evidence="4" key="2">
    <citation type="submission" date="2025-09" db="UniProtKB">
        <authorList>
            <consortium name="Ensembl"/>
        </authorList>
    </citation>
    <scope>IDENTIFICATION</scope>
</reference>
<name>A0A674J2Z9_9SAUR</name>
<dbReference type="GO" id="GO:0007165">
    <property type="term" value="P:signal transduction"/>
    <property type="evidence" value="ECO:0007669"/>
    <property type="project" value="Ensembl"/>
</dbReference>
<comment type="similarity">
    <text evidence="1">Belongs to the mab-21 family.</text>
</comment>
<dbReference type="SMART" id="SM01265">
    <property type="entry name" value="Mab-21"/>
    <property type="match status" value="1"/>
</dbReference>
<gene>
    <name evidence="4" type="primary">TMEM102</name>
</gene>
<dbReference type="GO" id="GO:0009986">
    <property type="term" value="C:cell surface"/>
    <property type="evidence" value="ECO:0007669"/>
    <property type="project" value="Ensembl"/>
</dbReference>
<dbReference type="GO" id="GO:2000406">
    <property type="term" value="P:positive regulation of T cell migration"/>
    <property type="evidence" value="ECO:0007669"/>
    <property type="project" value="Ensembl"/>
</dbReference>
<evidence type="ECO:0000259" key="3">
    <source>
        <dbReference type="Pfam" id="PF20266"/>
    </source>
</evidence>
<dbReference type="Pfam" id="PF03281">
    <property type="entry name" value="Mab-21"/>
    <property type="match status" value="1"/>
</dbReference>
<feature type="domain" description="Mab-21-like nucleotidyltransferase" evidence="2">
    <location>
        <begin position="165"/>
        <end position="282"/>
    </location>
</feature>
<dbReference type="Gene3D" id="1.10.1410.40">
    <property type="match status" value="1"/>
</dbReference>
<dbReference type="GO" id="GO:0045785">
    <property type="term" value="P:positive regulation of cell adhesion"/>
    <property type="evidence" value="ECO:0007669"/>
    <property type="project" value="Ensembl"/>
</dbReference>
<evidence type="ECO:0000259" key="2">
    <source>
        <dbReference type="Pfam" id="PF03281"/>
    </source>
</evidence>
<dbReference type="GeneTree" id="ENSGT01050000244976"/>
<dbReference type="InParanoid" id="A0A674J2Z9"/>
<protein>
    <submittedName>
        <fullName evidence="4">Transmembrane protein 102</fullName>
    </submittedName>
</protein>
<dbReference type="GO" id="GO:0032991">
    <property type="term" value="C:protein-containing complex"/>
    <property type="evidence" value="ECO:0007669"/>
    <property type="project" value="Ensembl"/>
</dbReference>
<evidence type="ECO:0000313" key="4">
    <source>
        <dbReference type="Ensembl" id="ENSTMTP00000014938.1"/>
    </source>
</evidence>
<dbReference type="GO" id="GO:1901028">
    <property type="term" value="P:regulation of mitochondrial outer membrane permeabilization involved in apoptotic signaling pathway"/>
    <property type="evidence" value="ECO:0007669"/>
    <property type="project" value="Ensembl"/>
</dbReference>